<evidence type="ECO:0000259" key="2">
    <source>
        <dbReference type="Pfam" id="PF03779"/>
    </source>
</evidence>
<gene>
    <name evidence="3" type="ORF">SAMN05660976_05504</name>
</gene>
<keyword evidence="1" id="KW-1133">Transmembrane helix</keyword>
<feature type="transmembrane region" description="Helical" evidence="1">
    <location>
        <begin position="107"/>
        <end position="133"/>
    </location>
</feature>
<feature type="transmembrane region" description="Helical" evidence="1">
    <location>
        <begin position="83"/>
        <end position="101"/>
    </location>
</feature>
<proteinExistence type="predicted"/>
<accession>A0A1H7ZKA1</accession>
<evidence type="ECO:0000256" key="1">
    <source>
        <dbReference type="SAM" id="Phobius"/>
    </source>
</evidence>
<evidence type="ECO:0000313" key="4">
    <source>
        <dbReference type="Proteomes" id="UP000198953"/>
    </source>
</evidence>
<dbReference type="Proteomes" id="UP000198953">
    <property type="component" value="Unassembled WGS sequence"/>
</dbReference>
<keyword evidence="1" id="KW-0812">Transmembrane</keyword>
<dbReference type="EMBL" id="FOBF01000015">
    <property type="protein sequence ID" value="SEM58746.1"/>
    <property type="molecule type" value="Genomic_DNA"/>
</dbReference>
<sequence length="144" mass="15349">MLGMEEHPDIAEMRARYDRAAQSSTAQFVSGLAFMLGLYLAISPWVIGFNARATLTVNNLIVGIAMAVLAVGFASAYGRTHGVTWVMPVLGVWTIIAPWVLPEHGATTSVIITNVITGALIIACGAACVGIGMMSSRRHHLRRA</sequence>
<dbReference type="AlphaFoldDB" id="A0A1H7ZKA1"/>
<protein>
    <submittedName>
        <fullName evidence="3">SPW repeat-containing protein</fullName>
    </submittedName>
</protein>
<dbReference type="OrthoDB" id="3638638at2"/>
<evidence type="ECO:0000313" key="3">
    <source>
        <dbReference type="EMBL" id="SEM58746.1"/>
    </source>
</evidence>
<organism evidence="3 4">
    <name type="scientific">Nonomuraea pusilla</name>
    <dbReference type="NCBI Taxonomy" id="46177"/>
    <lineage>
        <taxon>Bacteria</taxon>
        <taxon>Bacillati</taxon>
        <taxon>Actinomycetota</taxon>
        <taxon>Actinomycetes</taxon>
        <taxon>Streptosporangiales</taxon>
        <taxon>Streptosporangiaceae</taxon>
        <taxon>Nonomuraea</taxon>
    </lineage>
</organism>
<keyword evidence="1" id="KW-0472">Membrane</keyword>
<dbReference type="STRING" id="46177.SAMN05660976_05504"/>
<dbReference type="InterPro" id="IPR005530">
    <property type="entry name" value="SPW"/>
</dbReference>
<keyword evidence="4" id="KW-1185">Reference proteome</keyword>
<dbReference type="Pfam" id="PF03779">
    <property type="entry name" value="SPW"/>
    <property type="match status" value="1"/>
</dbReference>
<name>A0A1H7ZKA1_9ACTN</name>
<feature type="transmembrane region" description="Helical" evidence="1">
    <location>
        <begin position="53"/>
        <end position="76"/>
    </location>
</feature>
<reference evidence="3 4" key="1">
    <citation type="submission" date="2016-10" db="EMBL/GenBank/DDBJ databases">
        <authorList>
            <person name="de Groot N.N."/>
        </authorList>
    </citation>
    <scope>NUCLEOTIDE SEQUENCE [LARGE SCALE GENOMIC DNA]</scope>
    <source>
        <strain evidence="3 4">DSM 43357</strain>
    </source>
</reference>
<feature type="domain" description="SPW repeat-containing integral membrane" evidence="2">
    <location>
        <begin position="30"/>
        <end position="126"/>
    </location>
</feature>
<feature type="transmembrane region" description="Helical" evidence="1">
    <location>
        <begin position="26"/>
        <end position="47"/>
    </location>
</feature>